<evidence type="ECO:0000256" key="6">
    <source>
        <dbReference type="ARBA" id="ARBA00023136"/>
    </source>
</evidence>
<protein>
    <submittedName>
        <fullName evidence="12">Unannotated protein</fullName>
    </submittedName>
</protein>
<dbReference type="AlphaFoldDB" id="A0A6J7H296"/>
<reference evidence="12" key="1">
    <citation type="submission" date="2020-05" db="EMBL/GenBank/DDBJ databases">
        <authorList>
            <person name="Chiriac C."/>
            <person name="Salcher M."/>
            <person name="Ghai R."/>
            <person name="Kavagutti S V."/>
        </authorList>
    </citation>
    <scope>NUCLEOTIDE SEQUENCE</scope>
</reference>
<evidence type="ECO:0000313" key="10">
    <source>
        <dbReference type="EMBL" id="CAB4739414.1"/>
    </source>
</evidence>
<evidence type="ECO:0000256" key="4">
    <source>
        <dbReference type="ARBA" id="ARBA00022692"/>
    </source>
</evidence>
<keyword evidence="3" id="KW-1003">Cell membrane</keyword>
<feature type="transmembrane region" description="Helical" evidence="7">
    <location>
        <begin position="153"/>
        <end position="173"/>
    </location>
</feature>
<keyword evidence="6 7" id="KW-0472">Membrane</keyword>
<dbReference type="EMBL" id="CAFABA010000119">
    <property type="protein sequence ID" value="CAB4835277.1"/>
    <property type="molecule type" value="Genomic_DNA"/>
</dbReference>
<comment type="similarity">
    <text evidence="2">Belongs to the peptidase A24 family.</text>
</comment>
<feature type="domain" description="Prepilin type IV endopeptidase peptidase" evidence="8">
    <location>
        <begin position="106"/>
        <end position="216"/>
    </location>
</feature>
<dbReference type="PANTHER" id="PTHR30487:SF0">
    <property type="entry name" value="PREPILIN LEADER PEPTIDASE_N-METHYLTRANSFERASE-RELATED"/>
    <property type="match status" value="1"/>
</dbReference>
<evidence type="ECO:0000313" key="12">
    <source>
        <dbReference type="EMBL" id="CAB4913188.1"/>
    </source>
</evidence>
<dbReference type="GO" id="GO:0004190">
    <property type="term" value="F:aspartic-type endopeptidase activity"/>
    <property type="evidence" value="ECO:0007669"/>
    <property type="project" value="InterPro"/>
</dbReference>
<sequence>MTDTVAIVLAAIIGLAIGSFLNVVIARVPIGESIVKPPSHCPKCGTVLRLYDNIPVLSWLVLGRKCRICRATISAQYPLVETGTAVLFALVAWRVGAHADLPALLVAAAAFVALSAIDLQTKRLPDLVVFPSLAMTAAGLVVAAAIDDRFDDLGRAGIGVAVGFGVLLVIHVAKPNGMGFGDVKLAALCGLVLGWFGLADLAVGLYAGFVLGAAVGVALMVVGRVRRGVTIPFGPFLAAGTMITILALGSWADWLRDLYA</sequence>
<evidence type="ECO:0000313" key="11">
    <source>
        <dbReference type="EMBL" id="CAB4835277.1"/>
    </source>
</evidence>
<dbReference type="InterPro" id="IPR050882">
    <property type="entry name" value="Prepilin_peptidase/N-MTase"/>
</dbReference>
<evidence type="ECO:0000256" key="5">
    <source>
        <dbReference type="ARBA" id="ARBA00022989"/>
    </source>
</evidence>
<accession>A0A6J7H296</accession>
<comment type="subcellular location">
    <subcellularLocation>
        <location evidence="1">Cell membrane</location>
        <topology evidence="1">Multi-pass membrane protein</topology>
    </subcellularLocation>
</comment>
<evidence type="ECO:0000259" key="9">
    <source>
        <dbReference type="Pfam" id="PF06750"/>
    </source>
</evidence>
<evidence type="ECO:0000256" key="7">
    <source>
        <dbReference type="SAM" id="Phobius"/>
    </source>
</evidence>
<feature type="transmembrane region" description="Helical" evidence="7">
    <location>
        <begin position="101"/>
        <end position="120"/>
    </location>
</feature>
<dbReference type="Pfam" id="PF01478">
    <property type="entry name" value="Peptidase_A24"/>
    <property type="match status" value="1"/>
</dbReference>
<dbReference type="Gene3D" id="1.20.120.1220">
    <property type="match status" value="1"/>
</dbReference>
<dbReference type="GO" id="GO:0005886">
    <property type="term" value="C:plasma membrane"/>
    <property type="evidence" value="ECO:0007669"/>
    <property type="project" value="UniProtKB-SubCell"/>
</dbReference>
<evidence type="ECO:0000313" key="13">
    <source>
        <dbReference type="EMBL" id="CAB4984959.1"/>
    </source>
</evidence>
<dbReference type="InterPro" id="IPR000045">
    <property type="entry name" value="Prepilin_IV_endopep_pep"/>
</dbReference>
<proteinExistence type="inferred from homology"/>
<feature type="transmembrane region" description="Helical" evidence="7">
    <location>
        <begin position="6"/>
        <end position="26"/>
    </location>
</feature>
<dbReference type="EMBL" id="CAEZYR010000030">
    <property type="protein sequence ID" value="CAB4739414.1"/>
    <property type="molecule type" value="Genomic_DNA"/>
</dbReference>
<dbReference type="GO" id="GO:0006465">
    <property type="term" value="P:signal peptide processing"/>
    <property type="evidence" value="ECO:0007669"/>
    <property type="project" value="TreeGrafter"/>
</dbReference>
<evidence type="ECO:0000256" key="3">
    <source>
        <dbReference type="ARBA" id="ARBA00022475"/>
    </source>
</evidence>
<dbReference type="Pfam" id="PF06750">
    <property type="entry name" value="A24_N_bact"/>
    <property type="match status" value="1"/>
</dbReference>
<organism evidence="12">
    <name type="scientific">freshwater metagenome</name>
    <dbReference type="NCBI Taxonomy" id="449393"/>
    <lineage>
        <taxon>unclassified sequences</taxon>
        <taxon>metagenomes</taxon>
        <taxon>ecological metagenomes</taxon>
    </lineage>
</organism>
<gene>
    <name evidence="10" type="ORF">UFOPK2754_01054</name>
    <name evidence="11" type="ORF">UFOPK3139_02387</name>
    <name evidence="12" type="ORF">UFOPK3543_01641</name>
    <name evidence="13" type="ORF">UFOPK3967_00611</name>
</gene>
<dbReference type="EMBL" id="CAFBOS010000025">
    <property type="protein sequence ID" value="CAB4984959.1"/>
    <property type="molecule type" value="Genomic_DNA"/>
</dbReference>
<feature type="transmembrane region" description="Helical" evidence="7">
    <location>
        <begin position="204"/>
        <end position="222"/>
    </location>
</feature>
<evidence type="ECO:0000259" key="8">
    <source>
        <dbReference type="Pfam" id="PF01478"/>
    </source>
</evidence>
<evidence type="ECO:0000256" key="1">
    <source>
        <dbReference type="ARBA" id="ARBA00004651"/>
    </source>
</evidence>
<dbReference type="EMBL" id="CAFBMH010000059">
    <property type="protein sequence ID" value="CAB4913188.1"/>
    <property type="molecule type" value="Genomic_DNA"/>
</dbReference>
<keyword evidence="5 7" id="KW-1133">Transmembrane helix</keyword>
<feature type="transmembrane region" description="Helical" evidence="7">
    <location>
        <begin position="127"/>
        <end position="147"/>
    </location>
</feature>
<evidence type="ECO:0000256" key="2">
    <source>
        <dbReference type="ARBA" id="ARBA00005801"/>
    </source>
</evidence>
<feature type="domain" description="Prepilin peptidase A24 N-terminal" evidence="9">
    <location>
        <begin position="12"/>
        <end position="94"/>
    </location>
</feature>
<keyword evidence="4 7" id="KW-0812">Transmembrane</keyword>
<feature type="transmembrane region" description="Helical" evidence="7">
    <location>
        <begin position="229"/>
        <end position="252"/>
    </location>
</feature>
<dbReference type="PANTHER" id="PTHR30487">
    <property type="entry name" value="TYPE 4 PREPILIN-LIKE PROTEINS LEADER PEPTIDE-PROCESSING ENZYME"/>
    <property type="match status" value="1"/>
</dbReference>
<name>A0A6J7H296_9ZZZZ</name>
<dbReference type="InterPro" id="IPR010627">
    <property type="entry name" value="Prepilin_pept_A24_N"/>
</dbReference>